<comment type="caution">
    <text evidence="2">The sequence shown here is derived from an EMBL/GenBank/DDBJ whole genome shotgun (WGS) entry which is preliminary data.</text>
</comment>
<proteinExistence type="predicted"/>
<keyword evidence="1" id="KW-0472">Membrane</keyword>
<organism evidence="2 3">
    <name type="scientific">Candidatus Fischerbacteria bacterium RBG_13_37_8</name>
    <dbReference type="NCBI Taxonomy" id="1817863"/>
    <lineage>
        <taxon>Bacteria</taxon>
        <taxon>Candidatus Fischeribacteriota</taxon>
    </lineage>
</organism>
<accession>A0A1F5VXF4</accession>
<gene>
    <name evidence="2" type="ORF">A2Y62_01115</name>
</gene>
<evidence type="ECO:0000256" key="1">
    <source>
        <dbReference type="SAM" id="Phobius"/>
    </source>
</evidence>
<name>A0A1F5VXF4_9BACT</name>
<keyword evidence="1" id="KW-0812">Transmembrane</keyword>
<feature type="transmembrane region" description="Helical" evidence="1">
    <location>
        <begin position="21"/>
        <end position="42"/>
    </location>
</feature>
<dbReference type="STRING" id="1817863.A2Y62_01115"/>
<dbReference type="AlphaFoldDB" id="A0A1F5VXF4"/>
<keyword evidence="1" id="KW-1133">Transmembrane helix</keyword>
<evidence type="ECO:0000313" key="2">
    <source>
        <dbReference type="EMBL" id="OGF68122.1"/>
    </source>
</evidence>
<reference evidence="2 3" key="1">
    <citation type="journal article" date="2016" name="Nat. Commun.">
        <title>Thousands of microbial genomes shed light on interconnected biogeochemical processes in an aquifer system.</title>
        <authorList>
            <person name="Anantharaman K."/>
            <person name="Brown C.T."/>
            <person name="Hug L.A."/>
            <person name="Sharon I."/>
            <person name="Castelle C.J."/>
            <person name="Probst A.J."/>
            <person name="Thomas B.C."/>
            <person name="Singh A."/>
            <person name="Wilkins M.J."/>
            <person name="Karaoz U."/>
            <person name="Brodie E.L."/>
            <person name="Williams K.H."/>
            <person name="Hubbard S.S."/>
            <person name="Banfield J.F."/>
        </authorList>
    </citation>
    <scope>NUCLEOTIDE SEQUENCE [LARGE SCALE GENOMIC DNA]</scope>
</reference>
<sequence>MKLLKRIWEGWKTIAFKIGAFNAKILLTLFYFLILTIAAIPFKLTNDTLKMKRKYTTFWSNTNAGTDLESLKKQY</sequence>
<dbReference type="EMBL" id="MFGW01000019">
    <property type="protein sequence ID" value="OGF68122.1"/>
    <property type="molecule type" value="Genomic_DNA"/>
</dbReference>
<protein>
    <submittedName>
        <fullName evidence="2">Uncharacterized protein</fullName>
    </submittedName>
</protein>
<dbReference type="Proteomes" id="UP000178943">
    <property type="component" value="Unassembled WGS sequence"/>
</dbReference>
<evidence type="ECO:0000313" key="3">
    <source>
        <dbReference type="Proteomes" id="UP000178943"/>
    </source>
</evidence>